<dbReference type="InterPro" id="IPR043128">
    <property type="entry name" value="Rev_trsase/Diguanyl_cyclase"/>
</dbReference>
<name>A0A3G6V4A7_NORV</name>
<feature type="domain" description="RdRp catalytic" evidence="15">
    <location>
        <begin position="1412"/>
        <end position="1533"/>
    </location>
</feature>
<dbReference type="InterPro" id="IPR027417">
    <property type="entry name" value="P-loop_NTPase"/>
</dbReference>
<feature type="active site" description="For 3CLpro activity" evidence="13">
    <location>
        <position position="1136"/>
    </location>
</feature>
<feature type="domain" description="Peptidase C37" evidence="17">
    <location>
        <begin position="998"/>
        <end position="1178"/>
    </location>
</feature>
<evidence type="ECO:0000256" key="6">
    <source>
        <dbReference type="ARBA" id="ARBA00022695"/>
    </source>
</evidence>
<dbReference type="GO" id="GO:0003724">
    <property type="term" value="F:RNA helicase activity"/>
    <property type="evidence" value="ECO:0007669"/>
    <property type="project" value="InterPro"/>
</dbReference>
<organism evidence="18">
    <name type="scientific">Norovirus GIII</name>
    <dbReference type="NCBI Taxonomy" id="340017"/>
    <lineage>
        <taxon>Viruses</taxon>
        <taxon>Riboviria</taxon>
        <taxon>Orthornavirae</taxon>
        <taxon>Pisuviricota</taxon>
        <taxon>Pisoniviricetes</taxon>
        <taxon>Picornavirales</taxon>
        <taxon>Caliciviridae</taxon>
        <taxon>Norovirus</taxon>
        <taxon>Norovirus norwalkense</taxon>
        <taxon>Norwalk virus</taxon>
    </lineage>
</organism>
<dbReference type="Gene3D" id="3.40.50.300">
    <property type="entry name" value="P-loop containing nucleotide triphosphate hydrolases"/>
    <property type="match status" value="1"/>
</dbReference>
<keyword evidence="4 13" id="KW-0645">Protease</keyword>
<comment type="PTM">
    <text evidence="13">Specific enzymatic cleavages in vivo yield mature proteins. 3CLpro is first autocatalytically cleaved, then processes the whole polyprotein.</text>
</comment>
<protein>
    <recommendedName>
        <fullName evidence="1">Genome polyprotein</fullName>
    </recommendedName>
</protein>
<keyword evidence="2" id="KW-0696">RNA-directed RNA polymerase</keyword>
<dbReference type="PROSITE" id="PS50507">
    <property type="entry name" value="RDRP_SSRNA_POS"/>
    <property type="match status" value="1"/>
</dbReference>
<feature type="region of interest" description="Disordered" evidence="14">
    <location>
        <begin position="1"/>
        <end position="67"/>
    </location>
</feature>
<dbReference type="Gene3D" id="3.30.70.270">
    <property type="match status" value="2"/>
</dbReference>
<dbReference type="InterPro" id="IPR043504">
    <property type="entry name" value="Peptidase_S1_PA_chymotrypsin"/>
</dbReference>
<dbReference type="InterPro" id="IPR043502">
    <property type="entry name" value="DNA/RNA_pol_sf"/>
</dbReference>
<sequence precursor="true">MDSSTVKVTGPLATKASDPDSTFAKLKAKFSALRNPQPPDPPEAPRIETPPMAAPPLGSPPIALPVGWEPAEPRREEADQFPVRYSRGTVDLDVHPPNVAEGPSWNGCPVPPVEQRSTEPPTEPPVGAVLEFYEGYIFHYAIYTGNGKTVGVHSPQMALSVPKISVQSLSAWWRVAYVPRNPPPRDQLLSLEGERWPYASVTSNCYTFCCKVLDLDDDWLSRRLVRSGPFHHPSQPWNRAVPEFHQDSKMELVRDAILTALNALVSQPMRELVNVIKPLNVLSILSHCDWTFTGIVEAAVLLAELFGILWQPPDVANFLANLTPECVLQGPEDLAKDIIPVVLGGIGLALGFTKDKATKLLKSAADGLRAASSLGQYGIEIFNIIKKYLFGDSTGQTLKRVENAVIDLEVLASNNITEVVRDRQSTLAYIKTLDMEEERVRELSSRSSDPHVVSSVNALLGRIAMARSALAKAQSEMSNRVRPVVIMLSGPPGIGKTKLAEHIAHQLAKAIRPGGKVGLVPREAVDHWDGYKGQEVMLWDDYGMANIAADCNKLQAIADTAPVSLNCDRIENKGMTFTSEAIVITTNAPGPAPLDHMNLGPVCRRVDFLVYCNSQEIEDHRRQRPGDTQGLNQLFKKDFTHLQLQLAPQGGFDCLGNTPYGKGTMSKTSLPRLLAAATALALERLEDFQLQAPEYDFDKNRVLAFSKMANDNGLGMLSAMRVANKLKGVTSVSELEEALAGFAIAPCTIIWRGTHYELQSDGTKLTINQLATPQSTVEINYALKRLAAARAVTYWSLAANLVTTAIQAASSALVIHRAVQRIRAPSTQLESHNCRYHRAEQENRTVDGVGVIGHKGMVDRYGLCESDTEKPAPQGDKKKKVQAPVQLESKKGKRKTNAFSRRGLSDEEYDEYKKIREERGGNYSIQEYLEDRERYERELAERQADDDSYDDSSIRQKYFGRGKAAKAQRRKIDWNPTGPSWADDEREVDYNEVIEFQAPPSIWSRIQRFGSGWGCWVSPTLFITATHVIPEGCSEAFGVPVGEIAVSSHGEFTQFRFPRPIRPDVSGLVLEEGAPEGTVASVLIKRPTGELIPLAVRMSTTTSTKVQGKVINGQTGMLLTGSNAKGMDLGTFPGDCGCPYFFKRGNEWVVFGVHAAATRSGNTVICAIPNSQESVALEGGHGTYVGHPIIGQGSAPKLSTKTKFWRSSPAQLPPGTYEPAYLGGKDPRVQGGPSLQQVMRDQLAQFSAPRGKLPRPELLKAAVETVTNCLEQVMDQPKPWSYQDACMSLDKTTSSGYPHYKRKNDDWNGTAFVGALGEQANHANNMYRQGKSQRPRYTAALKDELVAPRKIYEVQKKRLLWGADLSTVIRAAMAFGPFCDAIKEHVVELPIKIGMNAIEDGPVIYHRHSNYKYSFDADYSAWDSTQQREIMRLSLDIMTKLTAEPELARVVAEDLLKPSHLDVGDFLVAVHEGLPSGFPCTSQVNSINHWILTLCALSEVTNLDPDVVQANSYFSFYGDDEIVSTDLEFDPEKLTKVLKGYGLKPTRPDKTEGPIELRRQVDGLVFLRRTISHDAKGFQGRLDRESILRQLYWTRGPNHDDPSETLVPHSNRKVQLLCLLGEAALHGEKFYRRVGSMVTAEAKEGGMEIFVPSHRSMFAWMRFHDLSLWEGSRDALPDFVNEDD</sequence>
<keyword evidence="10" id="KW-0067">ATP-binding</keyword>
<dbReference type="GO" id="GO:0004197">
    <property type="term" value="F:cysteine-type endopeptidase activity"/>
    <property type="evidence" value="ECO:0007669"/>
    <property type="project" value="InterPro"/>
</dbReference>
<dbReference type="SUPFAM" id="SSF56672">
    <property type="entry name" value="DNA/RNA polymerases"/>
    <property type="match status" value="1"/>
</dbReference>
<evidence type="ECO:0000256" key="14">
    <source>
        <dbReference type="SAM" id="MobiDB-lite"/>
    </source>
</evidence>
<evidence type="ECO:0000259" key="17">
    <source>
        <dbReference type="PROSITE" id="PS51537"/>
    </source>
</evidence>
<comment type="function">
    <text evidence="13">3C-like protease processes the polyprotein: 3CLpro-RdRp is first released by autocleavage, then all other proteins are cleaved. May cleave polyadenylate-binding protein thereby inhibiting cellular translation.</text>
</comment>
<feature type="compositionally biased region" description="Pro residues" evidence="14">
    <location>
        <begin position="52"/>
        <end position="63"/>
    </location>
</feature>
<keyword evidence="6" id="KW-0548">Nucleotidyltransferase</keyword>
<dbReference type="GO" id="GO:0006351">
    <property type="term" value="P:DNA-templated transcription"/>
    <property type="evidence" value="ECO:0007669"/>
    <property type="project" value="InterPro"/>
</dbReference>
<evidence type="ECO:0000256" key="5">
    <source>
        <dbReference type="ARBA" id="ARBA00022679"/>
    </source>
</evidence>
<accession>A0A3G6V4A7</accession>
<evidence type="ECO:0000256" key="3">
    <source>
        <dbReference type="ARBA" id="ARBA00022520"/>
    </source>
</evidence>
<dbReference type="InterPro" id="IPR003593">
    <property type="entry name" value="AAA+_ATPase"/>
</dbReference>
<evidence type="ECO:0000259" key="16">
    <source>
        <dbReference type="PROSITE" id="PS51218"/>
    </source>
</evidence>
<evidence type="ECO:0000256" key="1">
    <source>
        <dbReference type="ARBA" id="ARBA00020107"/>
    </source>
</evidence>
<dbReference type="SMART" id="SM00382">
    <property type="entry name" value="AAA"/>
    <property type="match status" value="1"/>
</dbReference>
<keyword evidence="9 13" id="KW-0788">Thiol protease</keyword>
<dbReference type="GO" id="GO:0005524">
    <property type="term" value="F:ATP binding"/>
    <property type="evidence" value="ECO:0007669"/>
    <property type="project" value="UniProtKB-KW"/>
</dbReference>
<evidence type="ECO:0000256" key="4">
    <source>
        <dbReference type="ARBA" id="ARBA00022670"/>
    </source>
</evidence>
<keyword evidence="8 13" id="KW-0378">Hydrolase</keyword>
<dbReference type="PRINTS" id="PR00917">
    <property type="entry name" value="SRSVCYSPTASE"/>
</dbReference>
<dbReference type="InterPro" id="IPR014759">
    <property type="entry name" value="Helicase_SF3_ssRNA_vir"/>
</dbReference>
<dbReference type="InterPro" id="IPR009003">
    <property type="entry name" value="Peptidase_S1_PA"/>
</dbReference>
<proteinExistence type="predicted"/>
<dbReference type="InterPro" id="IPR007094">
    <property type="entry name" value="RNA-dir_pol_PSvirus"/>
</dbReference>
<evidence type="ECO:0000256" key="13">
    <source>
        <dbReference type="PROSITE-ProRule" id="PRU00870"/>
    </source>
</evidence>
<evidence type="ECO:0000256" key="2">
    <source>
        <dbReference type="ARBA" id="ARBA00022484"/>
    </source>
</evidence>
<feature type="domain" description="SF3 helicase" evidence="16">
    <location>
        <begin position="462"/>
        <end position="627"/>
    </location>
</feature>
<dbReference type="PROSITE" id="PS51218">
    <property type="entry name" value="SF3_HELICASE_2"/>
    <property type="match status" value="1"/>
</dbReference>
<dbReference type="GO" id="GO:0003723">
    <property type="term" value="F:RNA binding"/>
    <property type="evidence" value="ECO:0007669"/>
    <property type="project" value="InterPro"/>
</dbReference>
<dbReference type="GO" id="GO:0003968">
    <property type="term" value="F:RNA-directed RNA polymerase activity"/>
    <property type="evidence" value="ECO:0007669"/>
    <property type="project" value="UniProtKB-KW"/>
</dbReference>
<feature type="active site" description="For 3CLpro activity" evidence="13">
    <location>
        <position position="1027"/>
    </location>
</feature>
<dbReference type="GO" id="GO:0039694">
    <property type="term" value="P:viral RNA genome replication"/>
    <property type="evidence" value="ECO:0007669"/>
    <property type="project" value="InterPro"/>
</dbReference>
<keyword evidence="11" id="KW-0693">Viral RNA replication</keyword>
<evidence type="ECO:0000256" key="7">
    <source>
        <dbReference type="ARBA" id="ARBA00022741"/>
    </source>
</evidence>
<dbReference type="Gene3D" id="2.40.10.10">
    <property type="entry name" value="Trypsin-like serine proteases"/>
    <property type="match status" value="2"/>
</dbReference>
<comment type="catalytic activity">
    <reaction evidence="13">
        <text>Endopeptidase with a preference for cleavage when the P1 position is occupied by Glu-|-Xaa and the P1' position is occupied by Gly-|-Yaa.</text>
        <dbReference type="EC" id="3.4.22.66"/>
    </reaction>
</comment>
<dbReference type="Gene3D" id="6.10.20.70">
    <property type="match status" value="1"/>
</dbReference>
<evidence type="ECO:0000256" key="10">
    <source>
        <dbReference type="ARBA" id="ARBA00022840"/>
    </source>
</evidence>
<dbReference type="PROSITE" id="PS51537">
    <property type="entry name" value="NV_3CL_PRO"/>
    <property type="match status" value="1"/>
</dbReference>
<dbReference type="GO" id="GO:0006508">
    <property type="term" value="P:proteolysis"/>
    <property type="evidence" value="ECO:0007669"/>
    <property type="project" value="UniProtKB-KW"/>
</dbReference>
<evidence type="ECO:0000256" key="9">
    <source>
        <dbReference type="ARBA" id="ARBA00022807"/>
    </source>
</evidence>
<reference evidence="18" key="1">
    <citation type="submission" date="2018-11" db="EMBL/GenBank/DDBJ databases">
        <authorList>
            <person name="Wang Y."/>
        </authorList>
    </citation>
    <scope>NUCLEOTIDE SEQUENCE</scope>
    <source>
        <strain evidence="18">Bo/BET-17/18/CH</strain>
    </source>
</reference>
<gene>
    <name evidence="18" type="primary">ORF1</name>
</gene>
<evidence type="ECO:0000313" key="18">
    <source>
        <dbReference type="EMBL" id="AZB48846.1"/>
    </source>
</evidence>
<keyword evidence="3" id="KW-0191">Covalent protein-RNA linkage</keyword>
<dbReference type="Pfam" id="PF05416">
    <property type="entry name" value="Peptidase_C37"/>
    <property type="match status" value="1"/>
</dbReference>
<evidence type="ECO:0000259" key="15">
    <source>
        <dbReference type="PROSITE" id="PS50507"/>
    </source>
</evidence>
<dbReference type="SUPFAM" id="SSF52540">
    <property type="entry name" value="P-loop containing nucleoside triphosphate hydrolases"/>
    <property type="match status" value="1"/>
</dbReference>
<dbReference type="SUPFAM" id="SSF50494">
    <property type="entry name" value="Trypsin-like serine proteases"/>
    <property type="match status" value="1"/>
</dbReference>
<dbReference type="InterPro" id="IPR000605">
    <property type="entry name" value="Helicase_SF3_ssDNA/RNA_vir"/>
</dbReference>
<dbReference type="Gene3D" id="6.10.250.3230">
    <property type="match status" value="1"/>
</dbReference>
<dbReference type="GO" id="GO:0043657">
    <property type="term" value="C:host cell"/>
    <property type="evidence" value="ECO:0007669"/>
    <property type="project" value="UniProtKB-SubCell"/>
</dbReference>
<dbReference type="InterPro" id="IPR001665">
    <property type="entry name" value="Norovirus_pept_C37"/>
</dbReference>
<evidence type="ECO:0000256" key="12">
    <source>
        <dbReference type="ARBA" id="ARBA00047631"/>
    </source>
</evidence>
<dbReference type="Pfam" id="PF00680">
    <property type="entry name" value="RdRP_1"/>
    <property type="match status" value="1"/>
</dbReference>
<dbReference type="InterPro" id="IPR001205">
    <property type="entry name" value="RNA-dir_pol_C"/>
</dbReference>
<feature type="active site" description="For 3CLpro activity" evidence="13">
    <location>
        <position position="1051"/>
    </location>
</feature>
<comment type="catalytic activity">
    <reaction evidence="12">
        <text>a ribonucleoside 5'-triphosphate + H2O = a ribonucleoside 5'-diphosphate + phosphate + H(+)</text>
        <dbReference type="Rhea" id="RHEA:23680"/>
        <dbReference type="ChEBI" id="CHEBI:15377"/>
        <dbReference type="ChEBI" id="CHEBI:15378"/>
        <dbReference type="ChEBI" id="CHEBI:43474"/>
        <dbReference type="ChEBI" id="CHEBI:57930"/>
        <dbReference type="ChEBI" id="CHEBI:61557"/>
        <dbReference type="EC" id="3.6.1.15"/>
    </reaction>
</comment>
<dbReference type="EMBL" id="MK159169">
    <property type="protein sequence ID" value="AZB48846.1"/>
    <property type="molecule type" value="Genomic_RNA"/>
</dbReference>
<keyword evidence="7" id="KW-0547">Nucleotide-binding</keyword>
<evidence type="ECO:0000256" key="11">
    <source>
        <dbReference type="ARBA" id="ARBA00022953"/>
    </source>
</evidence>
<dbReference type="Gene3D" id="1.20.960.20">
    <property type="match status" value="1"/>
</dbReference>
<dbReference type="InterPro" id="IPR013614">
    <property type="entry name" value="Viral_PP_Calicivir_N"/>
</dbReference>
<keyword evidence="5" id="KW-0808">Transferase</keyword>
<feature type="region of interest" description="Disordered" evidence="14">
    <location>
        <begin position="865"/>
        <end position="903"/>
    </location>
</feature>
<dbReference type="GO" id="GO:0017111">
    <property type="term" value="F:ribonucleoside triphosphate phosphatase activity"/>
    <property type="evidence" value="ECO:0007669"/>
    <property type="project" value="UniProtKB-EC"/>
</dbReference>
<evidence type="ECO:0000256" key="8">
    <source>
        <dbReference type="ARBA" id="ARBA00022801"/>
    </source>
</evidence>
<dbReference type="Pfam" id="PF00910">
    <property type="entry name" value="RNA_helicase"/>
    <property type="match status" value="1"/>
</dbReference>
<dbReference type="Pfam" id="PF08405">
    <property type="entry name" value="Calici_PP_N"/>
    <property type="match status" value="1"/>
</dbReference>